<dbReference type="InterPro" id="IPR008271">
    <property type="entry name" value="Ser/Thr_kinase_AS"/>
</dbReference>
<dbReference type="InterPro" id="IPR001680">
    <property type="entry name" value="WD40_rpt"/>
</dbReference>
<dbReference type="SMART" id="SM00220">
    <property type="entry name" value="S_TKc"/>
    <property type="match status" value="1"/>
</dbReference>
<keyword evidence="6 8" id="KW-0067">ATP-binding</keyword>
<dbReference type="GO" id="GO:0004674">
    <property type="term" value="F:protein serine/threonine kinase activity"/>
    <property type="evidence" value="ECO:0007669"/>
    <property type="project" value="UniProtKB-EC"/>
</dbReference>
<dbReference type="STRING" id="1891926.Fuma_00684"/>
<dbReference type="KEGG" id="fmr:Fuma_00684"/>
<dbReference type="SMART" id="SM00320">
    <property type="entry name" value="WD40"/>
    <property type="match status" value="8"/>
</dbReference>
<feature type="repeat" description="WD" evidence="7">
    <location>
        <begin position="834"/>
        <end position="867"/>
    </location>
</feature>
<evidence type="ECO:0000256" key="6">
    <source>
        <dbReference type="ARBA" id="ARBA00022840"/>
    </source>
</evidence>
<keyword evidence="9" id="KW-1133">Transmembrane helix</keyword>
<dbReference type="InterPro" id="IPR015943">
    <property type="entry name" value="WD40/YVTN_repeat-like_dom_sf"/>
</dbReference>
<dbReference type="SUPFAM" id="SSF50998">
    <property type="entry name" value="Quinoprotein alcohol dehydrogenase-like"/>
    <property type="match status" value="1"/>
</dbReference>
<evidence type="ECO:0000256" key="2">
    <source>
        <dbReference type="ARBA" id="ARBA00022679"/>
    </source>
</evidence>
<dbReference type="SUPFAM" id="SSF50952">
    <property type="entry name" value="Soluble quinoprotein glucose dehydrogenase"/>
    <property type="match status" value="1"/>
</dbReference>
<keyword evidence="3" id="KW-0677">Repeat</keyword>
<evidence type="ECO:0000259" key="10">
    <source>
        <dbReference type="PROSITE" id="PS50011"/>
    </source>
</evidence>
<dbReference type="PANTHER" id="PTHR43289:SF34">
    <property type="entry name" value="SERINE_THREONINE-PROTEIN KINASE YBDM-RELATED"/>
    <property type="match status" value="1"/>
</dbReference>
<keyword evidence="5 11" id="KW-0418">Kinase</keyword>
<feature type="binding site" evidence="8">
    <location>
        <position position="147"/>
    </location>
    <ligand>
        <name>ATP</name>
        <dbReference type="ChEBI" id="CHEBI:30616"/>
    </ligand>
</feature>
<dbReference type="GO" id="GO:0005524">
    <property type="term" value="F:ATP binding"/>
    <property type="evidence" value="ECO:0007669"/>
    <property type="project" value="UniProtKB-UniRule"/>
</dbReference>
<keyword evidence="1 7" id="KW-0853">WD repeat</keyword>
<dbReference type="CDD" id="cd14014">
    <property type="entry name" value="STKc_PknB_like"/>
    <property type="match status" value="1"/>
</dbReference>
<dbReference type="InterPro" id="IPR000719">
    <property type="entry name" value="Prot_kinase_dom"/>
</dbReference>
<dbReference type="Gene3D" id="3.30.200.20">
    <property type="entry name" value="Phosphorylase Kinase, domain 1"/>
    <property type="match status" value="1"/>
</dbReference>
<dbReference type="InterPro" id="IPR011047">
    <property type="entry name" value="Quinoprotein_ADH-like_sf"/>
</dbReference>
<dbReference type="RefSeq" id="WP_077022905.1">
    <property type="nucleotide sequence ID" value="NZ_CP017641.1"/>
</dbReference>
<keyword evidence="9" id="KW-0472">Membrane</keyword>
<evidence type="ECO:0000313" key="12">
    <source>
        <dbReference type="Proteomes" id="UP000187735"/>
    </source>
</evidence>
<name>A0A1P8WAK7_9PLAN</name>
<evidence type="ECO:0000313" key="11">
    <source>
        <dbReference type="EMBL" id="APZ91098.1"/>
    </source>
</evidence>
<dbReference type="PROSITE" id="PS50082">
    <property type="entry name" value="WD_REPEATS_2"/>
    <property type="match status" value="2"/>
</dbReference>
<dbReference type="InterPro" id="IPR017441">
    <property type="entry name" value="Protein_kinase_ATP_BS"/>
</dbReference>
<dbReference type="PANTHER" id="PTHR43289">
    <property type="entry name" value="MITOGEN-ACTIVATED PROTEIN KINASE KINASE KINASE 20-RELATED"/>
    <property type="match status" value="1"/>
</dbReference>
<keyword evidence="12" id="KW-1185">Reference proteome</keyword>
<reference evidence="11 12" key="1">
    <citation type="journal article" date="2016" name="Front. Microbiol.">
        <title>Fuerstia marisgermanicae gen. nov., sp. nov., an Unusual Member of the Phylum Planctomycetes from the German Wadden Sea.</title>
        <authorList>
            <person name="Kohn T."/>
            <person name="Heuer A."/>
            <person name="Jogler M."/>
            <person name="Vollmers J."/>
            <person name="Boedeker C."/>
            <person name="Bunk B."/>
            <person name="Rast P."/>
            <person name="Borchert D."/>
            <person name="Glockner I."/>
            <person name="Freese H.M."/>
            <person name="Klenk H.P."/>
            <person name="Overmann J."/>
            <person name="Kaster A.K."/>
            <person name="Rohde M."/>
            <person name="Wiegand S."/>
            <person name="Jogler C."/>
        </authorList>
    </citation>
    <scope>NUCLEOTIDE SEQUENCE [LARGE SCALE GENOMIC DNA]</scope>
    <source>
        <strain evidence="11 12">NH11</strain>
    </source>
</reference>
<dbReference type="PROSITE" id="PS50011">
    <property type="entry name" value="PROTEIN_KINASE_DOM"/>
    <property type="match status" value="1"/>
</dbReference>
<evidence type="ECO:0000256" key="4">
    <source>
        <dbReference type="ARBA" id="ARBA00022741"/>
    </source>
</evidence>
<evidence type="ECO:0000256" key="5">
    <source>
        <dbReference type="ARBA" id="ARBA00022777"/>
    </source>
</evidence>
<dbReference type="Gene3D" id="2.130.10.10">
    <property type="entry name" value="YVTN repeat-like/Quinoprotein amine dehydrogenase"/>
    <property type="match status" value="4"/>
</dbReference>
<evidence type="ECO:0000256" key="3">
    <source>
        <dbReference type="ARBA" id="ARBA00022737"/>
    </source>
</evidence>
<dbReference type="Pfam" id="PF00069">
    <property type="entry name" value="Pkinase"/>
    <property type="match status" value="1"/>
</dbReference>
<proteinExistence type="predicted"/>
<dbReference type="Gene3D" id="1.10.510.10">
    <property type="entry name" value="Transferase(Phosphotransferase) domain 1"/>
    <property type="match status" value="1"/>
</dbReference>
<dbReference type="InterPro" id="IPR011041">
    <property type="entry name" value="Quinoprot_gluc/sorb_DH_b-prop"/>
</dbReference>
<evidence type="ECO:0000256" key="1">
    <source>
        <dbReference type="ARBA" id="ARBA00022574"/>
    </source>
</evidence>
<dbReference type="EMBL" id="CP017641">
    <property type="protein sequence ID" value="APZ91098.1"/>
    <property type="molecule type" value="Genomic_DNA"/>
</dbReference>
<keyword evidence="2 11" id="KW-0808">Transferase</keyword>
<dbReference type="SUPFAM" id="SSF56112">
    <property type="entry name" value="Protein kinase-like (PK-like)"/>
    <property type="match status" value="1"/>
</dbReference>
<dbReference type="PROSITE" id="PS00107">
    <property type="entry name" value="PROTEIN_KINASE_ATP"/>
    <property type="match status" value="1"/>
</dbReference>
<feature type="domain" description="Protein kinase" evidence="10">
    <location>
        <begin position="118"/>
        <end position="394"/>
    </location>
</feature>
<protein>
    <submittedName>
        <fullName evidence="11">Serine/threonine-protein kinase PknB</fullName>
        <ecNumber evidence="11">2.7.11.1</ecNumber>
    </submittedName>
</protein>
<evidence type="ECO:0000256" key="9">
    <source>
        <dbReference type="SAM" id="Phobius"/>
    </source>
</evidence>
<dbReference type="PROSITE" id="PS00108">
    <property type="entry name" value="PROTEIN_KINASE_ST"/>
    <property type="match status" value="1"/>
</dbReference>
<dbReference type="InterPro" id="IPR011009">
    <property type="entry name" value="Kinase-like_dom_sf"/>
</dbReference>
<dbReference type="OrthoDB" id="500858at2"/>
<dbReference type="InterPro" id="IPR019775">
    <property type="entry name" value="WD40_repeat_CS"/>
</dbReference>
<gene>
    <name evidence="11" type="primary">pknB_4</name>
    <name evidence="11" type="ORF">Fuma_00684</name>
</gene>
<dbReference type="EC" id="2.7.11.1" evidence="11"/>
<evidence type="ECO:0000256" key="7">
    <source>
        <dbReference type="PROSITE-ProRule" id="PRU00221"/>
    </source>
</evidence>
<feature type="repeat" description="WD" evidence="7">
    <location>
        <begin position="1151"/>
        <end position="1185"/>
    </location>
</feature>
<keyword evidence="9" id="KW-0812">Transmembrane</keyword>
<dbReference type="PROSITE" id="PS00678">
    <property type="entry name" value="WD_REPEATS_1"/>
    <property type="match status" value="1"/>
</dbReference>
<evidence type="ECO:0000256" key="8">
    <source>
        <dbReference type="PROSITE-ProRule" id="PRU10141"/>
    </source>
</evidence>
<dbReference type="PROSITE" id="PS50294">
    <property type="entry name" value="WD_REPEATS_REGION"/>
    <property type="match status" value="1"/>
</dbReference>
<sequence>MKSDETAINRGDTENRLALEAICTQFEAAVRFDPGVTIESFLQASGTQIRADLITELIAVDCELRADRGDLPRREEYYVRFPAWCEEVDAAFRMWTELQDDADSNSRKFQHPKRLGDYRIVREIGRGGMGIVYEAVQESLNRRVAIKMLLAPSFLRAESLERFERESRAVAMLHHTNIIDVYGSGVKDDLPYFAMQLVNGRSLNAVICEAVERPTGRTANNPLLAPNRHIVVAKIGADVAGALEYSHRRGLLHRDIKPANLLLDDEGTVWIADFGLAKLANEVSDTTVPGKILGTLRYLSPEAVAGDWDERSDVYSLGTTLYELLTLKPAFPEGQHAELLSRISRRDPPPVSLRSIDDCIPHDLETIVMKAMAFEPTARYSSAQDLADDLQRYIAGEPIAARRSSGVERLWKWARRKPALAGLLTLAAAVAIIGLPLLAFLWLQSESALKTAEYEKQLASIAQQEAETARHNSDAANYGSSMQLTQKSLEDLQLNDARLMLNQWGPASVAKAIKAIGESHAGSATSADFRYGKFTHAAPRDRRGWEWNFLKQQMDPSRMTLNGHSGPVHFVAIHPDDTQICTVGGSDPMPDSPVVPGEVILWDAKSGKQQHVLRGHPSGVMGAAYSPDGTRLATIGMRRQKATGIPARLCLWDTKSGQQLKSVELSGDYPRPYLVQHAKRVLPGVQFSDDGRYVITWPNPVEVRVAETLDSVWKDWDGRGIVTLPDGQIAVNVFFTKLRVRDLTSGAMVAEYPEPGHAFYDVAVTGNPPRLTALRIDAMALWESSEFDSAITVFPAPGITWGMLTAPGDQIVYGDRSGILRLAPLDDSKPPRALPGHATVIEHGAISHNGQWLVTASADGTAKVWDVACVQQPRVMEHGFDYDSIADIAFSSDGTQVRFAASRDGGKLQGWVGQIDVDGGNVSKAKVSSTTYSNWPRTDFAFNPDGTLLAAPEVVPDRPVRARGFATSNRVVIWESDTGNVRHTIDFPTDEITSVAWHRDGGLIAAAGFQDGRSFVRIFSTDNPAECLQELAVDDRRVLALCFGVNQIATATDHGISVWRGAEGLADEVPASSEQSSRPHNTWLNSQKNISNEALQFQSDYRIKSAGSVCFLDFSPDGRLLAAADSRQGLVCVYDAQTGSQMYRTPAPRAVCSVRFSPNGRRLAAVGYDSLIYLYDAETGYQLLSLNGANAPVGTAAINAKVVFSPDGRRIATSDWRGRVSIWEAAPMDQ</sequence>
<accession>A0A1P8WAK7</accession>
<dbReference type="AlphaFoldDB" id="A0A1P8WAK7"/>
<organism evidence="11 12">
    <name type="scientific">Fuerstiella marisgermanici</name>
    <dbReference type="NCBI Taxonomy" id="1891926"/>
    <lineage>
        <taxon>Bacteria</taxon>
        <taxon>Pseudomonadati</taxon>
        <taxon>Planctomycetota</taxon>
        <taxon>Planctomycetia</taxon>
        <taxon>Planctomycetales</taxon>
        <taxon>Planctomycetaceae</taxon>
        <taxon>Fuerstiella</taxon>
    </lineage>
</organism>
<dbReference type="Pfam" id="PF00400">
    <property type="entry name" value="WD40"/>
    <property type="match status" value="7"/>
</dbReference>
<feature type="transmembrane region" description="Helical" evidence="9">
    <location>
        <begin position="419"/>
        <end position="443"/>
    </location>
</feature>
<dbReference type="Proteomes" id="UP000187735">
    <property type="component" value="Chromosome"/>
</dbReference>
<keyword evidence="4 8" id="KW-0547">Nucleotide-binding</keyword>